<dbReference type="EMBL" id="MKVH01000003">
    <property type="protein sequence ID" value="OJX60777.1"/>
    <property type="molecule type" value="Genomic_DNA"/>
</dbReference>
<evidence type="ECO:0000259" key="1">
    <source>
        <dbReference type="Pfam" id="PF03713"/>
    </source>
</evidence>
<protein>
    <recommendedName>
        <fullName evidence="1">DUF305 domain-containing protein</fullName>
    </recommendedName>
</protein>
<dbReference type="Proteomes" id="UP000184233">
    <property type="component" value="Unassembled WGS sequence"/>
</dbReference>
<dbReference type="PANTHER" id="PTHR36933:SF1">
    <property type="entry name" value="SLL0788 PROTEIN"/>
    <property type="match status" value="1"/>
</dbReference>
<dbReference type="Gene3D" id="1.20.1260.10">
    <property type="match status" value="1"/>
</dbReference>
<evidence type="ECO:0000313" key="2">
    <source>
        <dbReference type="EMBL" id="OJX60777.1"/>
    </source>
</evidence>
<dbReference type="PANTHER" id="PTHR36933">
    <property type="entry name" value="SLL0788 PROTEIN"/>
    <property type="match status" value="1"/>
</dbReference>
<dbReference type="InterPro" id="IPR012347">
    <property type="entry name" value="Ferritin-like"/>
</dbReference>
<dbReference type="InterPro" id="IPR005183">
    <property type="entry name" value="DUF305_CopM-like"/>
</dbReference>
<proteinExistence type="predicted"/>
<dbReference type="AlphaFoldDB" id="A0A1M3L5E3"/>
<evidence type="ECO:0000313" key="3">
    <source>
        <dbReference type="Proteomes" id="UP000184233"/>
    </source>
</evidence>
<dbReference type="Pfam" id="PF03713">
    <property type="entry name" value="DUF305"/>
    <property type="match status" value="1"/>
</dbReference>
<reference evidence="2 3" key="1">
    <citation type="submission" date="2016-09" db="EMBL/GenBank/DDBJ databases">
        <title>Genome-resolved meta-omics ties microbial dynamics to process performance in biotechnology for thiocyanate degradation.</title>
        <authorList>
            <person name="Kantor R.S."/>
            <person name="Huddy R.J."/>
            <person name="Iyer R."/>
            <person name="Thomas B.C."/>
            <person name="Brown C.T."/>
            <person name="Anantharaman K."/>
            <person name="Tringe S."/>
            <person name="Hettich R.L."/>
            <person name="Harrison S.T."/>
            <person name="Banfield J.F."/>
        </authorList>
    </citation>
    <scope>NUCLEOTIDE SEQUENCE [LARGE SCALE GENOMIC DNA]</scope>
    <source>
        <strain evidence="2">59-99</strain>
    </source>
</reference>
<dbReference type="STRING" id="1895771.BGO89_04215"/>
<sequence length="217" mass="25358">MKLSSIVVVAILAAACYREEPVPQKEPMNRSEALEDSKETSKDIARILLRMDTMMTKHLEERDRYYDLRFIDMMINHHECGIMAAKSAIQNAAHAESITFAEDMSLMFQMNIDQMKAWRRTWYDEERPAKGTYADSLLKVMTEMDTTMAFKLGTKDPNYDLRFTDMMLIHHRIGIDMAIDALEKTAHPKMRELAEELAINLRRGMKELQAWRVKWYG</sequence>
<accession>A0A1M3L5E3</accession>
<organism evidence="2 3">
    <name type="scientific">Candidatus Kapaibacterium thiocyanatum</name>
    <dbReference type="NCBI Taxonomy" id="1895771"/>
    <lineage>
        <taxon>Bacteria</taxon>
        <taxon>Pseudomonadati</taxon>
        <taxon>Candidatus Kapaibacteriota</taxon>
        <taxon>Candidatus Kapaibacteriia</taxon>
        <taxon>Candidatus Kapaibacteriales</taxon>
        <taxon>Candidatus Kapaibacteriaceae</taxon>
        <taxon>Candidatus Kapaibacterium</taxon>
    </lineage>
</organism>
<comment type="caution">
    <text evidence="2">The sequence shown here is derived from an EMBL/GenBank/DDBJ whole genome shotgun (WGS) entry which is preliminary data.</text>
</comment>
<gene>
    <name evidence="2" type="ORF">BGO89_04215</name>
</gene>
<dbReference type="PROSITE" id="PS51257">
    <property type="entry name" value="PROKAR_LIPOPROTEIN"/>
    <property type="match status" value="1"/>
</dbReference>
<name>A0A1M3L5E3_9BACT</name>
<feature type="domain" description="DUF305" evidence="1">
    <location>
        <begin position="67"/>
        <end position="211"/>
    </location>
</feature>